<dbReference type="InterPro" id="IPR003180">
    <property type="entry name" value="MPG"/>
</dbReference>
<evidence type="ECO:0000256" key="4">
    <source>
        <dbReference type="ARBA" id="ARBA00023204"/>
    </source>
</evidence>
<dbReference type="GO" id="GO:0003905">
    <property type="term" value="F:alkylbase DNA N-glycosylase activity"/>
    <property type="evidence" value="ECO:0007669"/>
    <property type="project" value="InterPro"/>
</dbReference>
<keyword evidence="4 5" id="KW-0234">DNA repair</keyword>
<dbReference type="AlphaFoldDB" id="A0A1M5YVX0"/>
<keyword evidence="7" id="KW-1185">Reference proteome</keyword>
<dbReference type="SUPFAM" id="SSF50486">
    <property type="entry name" value="FMT C-terminal domain-like"/>
    <property type="match status" value="1"/>
</dbReference>
<dbReference type="EMBL" id="FQXV01000011">
    <property type="protein sequence ID" value="SHI15998.1"/>
    <property type="molecule type" value="Genomic_DNA"/>
</dbReference>
<dbReference type="Gene3D" id="3.10.300.10">
    <property type="entry name" value="Methylpurine-DNA glycosylase (MPG)"/>
    <property type="match status" value="1"/>
</dbReference>
<dbReference type="CDD" id="cd00540">
    <property type="entry name" value="AAG"/>
    <property type="match status" value="1"/>
</dbReference>
<protein>
    <recommendedName>
        <fullName evidence="5">Putative 3-methyladenine DNA glycosylase</fullName>
        <ecNumber evidence="5">3.2.2.-</ecNumber>
    </recommendedName>
</protein>
<dbReference type="STRING" id="1123282.SAMN02745823_02878"/>
<evidence type="ECO:0000256" key="1">
    <source>
        <dbReference type="ARBA" id="ARBA00009232"/>
    </source>
</evidence>
<dbReference type="PANTHER" id="PTHR10429:SF0">
    <property type="entry name" value="DNA-3-METHYLADENINE GLYCOSYLASE"/>
    <property type="match status" value="1"/>
</dbReference>
<evidence type="ECO:0000256" key="5">
    <source>
        <dbReference type="HAMAP-Rule" id="MF_00527"/>
    </source>
</evidence>
<evidence type="ECO:0000313" key="7">
    <source>
        <dbReference type="Proteomes" id="UP000183995"/>
    </source>
</evidence>
<dbReference type="FunFam" id="3.10.300.10:FF:000001">
    <property type="entry name" value="Putative 3-methyladenine DNA glycosylase"/>
    <property type="match status" value="1"/>
</dbReference>
<dbReference type="HAMAP" id="MF_00527">
    <property type="entry name" value="3MGH"/>
    <property type="match status" value="1"/>
</dbReference>
<dbReference type="GO" id="GO:0006284">
    <property type="term" value="P:base-excision repair"/>
    <property type="evidence" value="ECO:0007669"/>
    <property type="project" value="InterPro"/>
</dbReference>
<accession>A0A1M5YVX0</accession>
<evidence type="ECO:0000313" key="6">
    <source>
        <dbReference type="EMBL" id="SHI15998.1"/>
    </source>
</evidence>
<dbReference type="Proteomes" id="UP000183995">
    <property type="component" value="Unassembled WGS sequence"/>
</dbReference>
<name>A0A1M5YVX0_9FIRM</name>
<dbReference type="PANTHER" id="PTHR10429">
    <property type="entry name" value="DNA-3-METHYLADENINE GLYCOSYLASE"/>
    <property type="match status" value="1"/>
</dbReference>
<dbReference type="EC" id="3.2.2.-" evidence="5"/>
<evidence type="ECO:0000256" key="2">
    <source>
        <dbReference type="ARBA" id="ARBA00022763"/>
    </source>
</evidence>
<dbReference type="InterPro" id="IPR036995">
    <property type="entry name" value="MPG_sf"/>
</dbReference>
<dbReference type="OrthoDB" id="9794313at2"/>
<gene>
    <name evidence="6" type="ORF">SAMN02745823_02878</name>
</gene>
<dbReference type="InterPro" id="IPR011034">
    <property type="entry name" value="Formyl_transferase-like_C_sf"/>
</dbReference>
<evidence type="ECO:0000256" key="3">
    <source>
        <dbReference type="ARBA" id="ARBA00022801"/>
    </source>
</evidence>
<dbReference type="RefSeq" id="WP_073080361.1">
    <property type="nucleotide sequence ID" value="NZ_FQXV01000011.1"/>
</dbReference>
<dbReference type="NCBIfam" id="NF002003">
    <property type="entry name" value="PRK00802.1-3"/>
    <property type="match status" value="1"/>
</dbReference>
<reference evidence="6 7" key="1">
    <citation type="submission" date="2016-11" db="EMBL/GenBank/DDBJ databases">
        <authorList>
            <person name="Jaros S."/>
            <person name="Januszkiewicz K."/>
            <person name="Wedrychowicz H."/>
        </authorList>
    </citation>
    <scope>NUCLEOTIDE SEQUENCE [LARGE SCALE GENOMIC DNA]</scope>
    <source>
        <strain evidence="6 7">DSM 10068</strain>
    </source>
</reference>
<dbReference type="NCBIfam" id="TIGR00567">
    <property type="entry name" value="3mg"/>
    <property type="match status" value="1"/>
</dbReference>
<proteinExistence type="inferred from homology"/>
<comment type="similarity">
    <text evidence="1 5">Belongs to the DNA glycosylase MPG family.</text>
</comment>
<sequence length="194" mass="21401">MILPREFYERDTLTVARELLGQVLVRETPEGTVRGSIVETEAYLGPRDDAAHSYKGKSERVRVQYGPAGCAYIYMIYGMHYCLNITSGPPGVPEVVLIRALEPLSGFELMEKRRGTGKLLNLCSGPGKLCRAFDIGADLYGVDLCRPGSLYLEGGNKPESISSSKRIGIDYAVMTRDMPWRFTAAGNKFLSRPG</sequence>
<keyword evidence="2 5" id="KW-0227">DNA damage</keyword>
<keyword evidence="3 5" id="KW-0378">Hydrolase</keyword>
<dbReference type="Pfam" id="PF02245">
    <property type="entry name" value="Pur_DNA_glyco"/>
    <property type="match status" value="1"/>
</dbReference>
<dbReference type="GO" id="GO:0003677">
    <property type="term" value="F:DNA binding"/>
    <property type="evidence" value="ECO:0007669"/>
    <property type="project" value="InterPro"/>
</dbReference>
<organism evidence="6 7">
    <name type="scientific">Sporobacter termitidis DSM 10068</name>
    <dbReference type="NCBI Taxonomy" id="1123282"/>
    <lineage>
        <taxon>Bacteria</taxon>
        <taxon>Bacillati</taxon>
        <taxon>Bacillota</taxon>
        <taxon>Clostridia</taxon>
        <taxon>Eubacteriales</taxon>
        <taxon>Oscillospiraceae</taxon>
        <taxon>Sporobacter</taxon>
    </lineage>
</organism>